<feature type="transmembrane region" description="Helical" evidence="2">
    <location>
        <begin position="16"/>
        <end position="37"/>
    </location>
</feature>
<sequence>MFSAAFQFLRNKQSLIANYVLLGLVLAVGGLALSFFVSRAELRTELRNSQDYAEQLSKRLTLTEAAYEMTQKSLETLTMLRKDDAKHVLYLQDKVNALDTRSHNIRQQLSSLKVTNEKVQELYRIRIDRALICVLEPTQCGTDGGSEVGGSGPKPGIDGAVPAPIDR</sequence>
<dbReference type="EMBL" id="MK816297">
    <property type="protein sequence ID" value="QDB70877.1"/>
    <property type="molecule type" value="Genomic_DNA"/>
</dbReference>
<keyword evidence="2" id="KW-0472">Membrane</keyword>
<evidence type="ECO:0000313" key="4">
    <source>
        <dbReference type="Proteomes" id="UP000319293"/>
    </source>
</evidence>
<evidence type="ECO:0000313" key="3">
    <source>
        <dbReference type="EMBL" id="QDB70877.1"/>
    </source>
</evidence>
<keyword evidence="4" id="KW-1185">Reference proteome</keyword>
<dbReference type="Proteomes" id="UP000319293">
    <property type="component" value="Segment"/>
</dbReference>
<name>A0A4Y5TND0_9CAUD</name>
<proteinExistence type="predicted"/>
<feature type="compositionally biased region" description="Gly residues" evidence="1">
    <location>
        <begin position="142"/>
        <end position="153"/>
    </location>
</feature>
<feature type="region of interest" description="Disordered" evidence="1">
    <location>
        <begin position="142"/>
        <end position="167"/>
    </location>
</feature>
<evidence type="ECO:0000256" key="1">
    <source>
        <dbReference type="SAM" id="MobiDB-lite"/>
    </source>
</evidence>
<protein>
    <submittedName>
        <fullName evidence="3">Uncharacterized protein</fullName>
    </submittedName>
</protein>
<keyword evidence="2" id="KW-1133">Transmembrane helix</keyword>
<reference evidence="3 4" key="1">
    <citation type="submission" date="2019-04" db="EMBL/GenBank/DDBJ databases">
        <title>Complete genome sequence of a novel bacteriophage, PBPA162, infecting Pseudomonas aeruginosa.</title>
        <authorList>
            <person name="Myung H."/>
            <person name="Hong H."/>
            <person name="Cho J."/>
        </authorList>
    </citation>
    <scope>NUCLEOTIDE SEQUENCE [LARGE SCALE GENOMIC DNA]</scope>
</reference>
<accession>A0A4Y5TND0</accession>
<dbReference type="GeneID" id="77948062"/>
<organism evidence="3 4">
    <name type="scientific">Pseudomonas virus PBPA162</name>
    <dbReference type="NCBI Taxonomy" id="2588096"/>
    <lineage>
        <taxon>Viruses</taxon>
        <taxon>Duplodnaviria</taxon>
        <taxon>Heunggongvirae</taxon>
        <taxon>Uroviricota</taxon>
        <taxon>Caudoviricetes</taxon>
        <taxon>Queuovirinae</taxon>
        <taxon>Iggyvirus</taxon>
        <taxon>Iggyvirus PBPA162</taxon>
    </lineage>
</organism>
<evidence type="ECO:0000256" key="2">
    <source>
        <dbReference type="SAM" id="Phobius"/>
    </source>
</evidence>
<keyword evidence="2" id="KW-0812">Transmembrane</keyword>
<dbReference type="RefSeq" id="YP_010671806.1">
    <property type="nucleotide sequence ID" value="NC_070971.1"/>
</dbReference>
<dbReference type="KEGG" id="vg:77948062"/>